<evidence type="ECO:0000256" key="2">
    <source>
        <dbReference type="SAM" id="MobiDB-lite"/>
    </source>
</evidence>
<keyword evidence="1" id="KW-0175">Coiled coil</keyword>
<evidence type="ECO:0000256" key="3">
    <source>
        <dbReference type="SAM" id="Phobius"/>
    </source>
</evidence>
<keyword evidence="3" id="KW-0812">Transmembrane</keyword>
<sequence>MPIINWAKTHKLIVALFLVIAFLLFRNNIVLPQTSSRNLPPAKNFTGTGDLSEISPRSLSTAPQEEISKVSESKDRIVIQTSNLSLLVGDVRKVGDEIISYAKSISGFMVTTSYTKPDVSPFATITVRVPTEKLDEALAHFRQLAIKVTSENLVGTDVTEEYTDIEARLDTLQKTKTKFEGILEKAQSVSDILEVQRELINLQEQIDSLKGQKEALEKGANLTKITLYLSTDELALPYTPDKVFRPNVIFKSAVRSLINTLQAIGGILIWVGVFAVIWVPLLIIYLLYKRARGKRSKAQSGPS</sequence>
<feature type="compositionally biased region" description="Polar residues" evidence="2">
    <location>
        <begin position="45"/>
        <end position="63"/>
    </location>
</feature>
<protein>
    <recommendedName>
        <fullName evidence="4">DUF4349 domain-containing protein</fullName>
    </recommendedName>
</protein>
<feature type="coiled-coil region" evidence="1">
    <location>
        <begin position="192"/>
        <end position="219"/>
    </location>
</feature>
<feature type="transmembrane region" description="Helical" evidence="3">
    <location>
        <begin position="267"/>
        <end position="288"/>
    </location>
</feature>
<keyword evidence="3" id="KW-0472">Membrane</keyword>
<feature type="region of interest" description="Disordered" evidence="2">
    <location>
        <begin position="41"/>
        <end position="66"/>
    </location>
</feature>
<proteinExistence type="predicted"/>
<dbReference type="Pfam" id="PF14257">
    <property type="entry name" value="DUF4349"/>
    <property type="match status" value="1"/>
</dbReference>
<accession>A0A0G0Y635</accession>
<gene>
    <name evidence="5" type="ORF">UU56_C0002G0051</name>
</gene>
<name>A0A0G0Y635_9BACT</name>
<evidence type="ECO:0000313" key="5">
    <source>
        <dbReference type="EMBL" id="KKS04911.1"/>
    </source>
</evidence>
<comment type="caution">
    <text evidence="5">The sequence shown here is derived from an EMBL/GenBank/DDBJ whole genome shotgun (WGS) entry which is preliminary data.</text>
</comment>
<keyword evidence="3" id="KW-1133">Transmembrane helix</keyword>
<dbReference type="Proteomes" id="UP000034493">
    <property type="component" value="Unassembled WGS sequence"/>
</dbReference>
<evidence type="ECO:0000256" key="1">
    <source>
        <dbReference type="SAM" id="Coils"/>
    </source>
</evidence>
<reference evidence="5 6" key="1">
    <citation type="journal article" date="2015" name="Nature">
        <title>rRNA introns, odd ribosomes, and small enigmatic genomes across a large radiation of phyla.</title>
        <authorList>
            <person name="Brown C.T."/>
            <person name="Hug L.A."/>
            <person name="Thomas B.C."/>
            <person name="Sharon I."/>
            <person name="Castelle C.J."/>
            <person name="Singh A."/>
            <person name="Wilkins M.J."/>
            <person name="Williams K.H."/>
            <person name="Banfield J.F."/>
        </authorList>
    </citation>
    <scope>NUCLEOTIDE SEQUENCE [LARGE SCALE GENOMIC DNA]</scope>
</reference>
<dbReference type="AlphaFoldDB" id="A0A0G0Y635"/>
<organism evidence="5 6">
    <name type="scientific">Candidatus Curtissbacteria bacterium GW2011_GWA2_41_24</name>
    <dbReference type="NCBI Taxonomy" id="1618411"/>
    <lineage>
        <taxon>Bacteria</taxon>
        <taxon>Candidatus Curtissiibacteriota</taxon>
    </lineage>
</organism>
<evidence type="ECO:0000313" key="6">
    <source>
        <dbReference type="Proteomes" id="UP000034493"/>
    </source>
</evidence>
<feature type="domain" description="DUF4349" evidence="4">
    <location>
        <begin position="77"/>
        <end position="288"/>
    </location>
</feature>
<dbReference type="EMBL" id="LCBC01000002">
    <property type="protein sequence ID" value="KKS04911.1"/>
    <property type="molecule type" value="Genomic_DNA"/>
</dbReference>
<dbReference type="InterPro" id="IPR025645">
    <property type="entry name" value="DUF4349"/>
</dbReference>
<evidence type="ECO:0000259" key="4">
    <source>
        <dbReference type="Pfam" id="PF14257"/>
    </source>
</evidence>